<dbReference type="AlphaFoldDB" id="A0AA41U268"/>
<dbReference type="RefSeq" id="WP_235056128.1">
    <property type="nucleotide sequence ID" value="NZ_JAKFHA010000024.1"/>
</dbReference>
<dbReference type="EMBL" id="JAKFHA010000024">
    <property type="protein sequence ID" value="MCF2531478.1"/>
    <property type="molecule type" value="Genomic_DNA"/>
</dbReference>
<evidence type="ECO:0000259" key="4">
    <source>
        <dbReference type="PROSITE" id="PS01124"/>
    </source>
</evidence>
<dbReference type="Proteomes" id="UP001165378">
    <property type="component" value="Unassembled WGS sequence"/>
</dbReference>
<dbReference type="InterPro" id="IPR020449">
    <property type="entry name" value="Tscrpt_reg_AraC-type_HTH"/>
</dbReference>
<evidence type="ECO:0000313" key="6">
    <source>
        <dbReference type="Proteomes" id="UP001165378"/>
    </source>
</evidence>
<evidence type="ECO:0000256" key="1">
    <source>
        <dbReference type="ARBA" id="ARBA00023015"/>
    </source>
</evidence>
<accession>A0AA41U268</accession>
<evidence type="ECO:0000256" key="3">
    <source>
        <dbReference type="ARBA" id="ARBA00023163"/>
    </source>
</evidence>
<keyword evidence="1" id="KW-0805">Transcription regulation</keyword>
<sequence>MSLVLSTASVPPAHGLPFWNQALSRTWAPVTVTAQAEVPFAGSVRSYRLGGVRVLALEADAQEVTAAAAPSPDGCITVVIAAEGTMSLAQEGRRAVVRPGGMVLVDTSRPFRLAHDEALRLYAFHLPRRATGLPEATIARMVAVAVEPDSTVACVFGPFLASLARSASSFTPEVGERLADSIHGLLAALVADQGHSPPPEPDAARAQLALRIRDFVNSRLADRDLSPELIARAHRISVRHLHKVFEGEGITVRRLVQRRRLEECARELAMRGPSGPTVASVAQRWGFVSTAHFSRAFRSAYGLSPTQWRHTRTPTAATASP</sequence>
<evidence type="ECO:0000256" key="2">
    <source>
        <dbReference type="ARBA" id="ARBA00023125"/>
    </source>
</evidence>
<keyword evidence="2" id="KW-0238">DNA-binding</keyword>
<feature type="domain" description="HTH araC/xylS-type" evidence="4">
    <location>
        <begin position="210"/>
        <end position="311"/>
    </location>
</feature>
<gene>
    <name evidence="5" type="ORF">LZ495_30260</name>
</gene>
<keyword evidence="6" id="KW-1185">Reference proteome</keyword>
<keyword evidence="3" id="KW-0804">Transcription</keyword>
<dbReference type="PANTHER" id="PTHR46796:SF6">
    <property type="entry name" value="ARAC SUBFAMILY"/>
    <property type="match status" value="1"/>
</dbReference>
<dbReference type="SMART" id="SM00342">
    <property type="entry name" value="HTH_ARAC"/>
    <property type="match status" value="1"/>
</dbReference>
<evidence type="ECO:0000313" key="5">
    <source>
        <dbReference type="EMBL" id="MCF2531478.1"/>
    </source>
</evidence>
<dbReference type="Pfam" id="PF14525">
    <property type="entry name" value="AraC_binding_2"/>
    <property type="match status" value="1"/>
</dbReference>
<dbReference type="Gene3D" id="1.10.10.60">
    <property type="entry name" value="Homeodomain-like"/>
    <property type="match status" value="1"/>
</dbReference>
<name>A0AA41U268_9ACTN</name>
<dbReference type="InterPro" id="IPR018060">
    <property type="entry name" value="HTH_AraC"/>
</dbReference>
<dbReference type="GO" id="GO:0003700">
    <property type="term" value="F:DNA-binding transcription factor activity"/>
    <property type="evidence" value="ECO:0007669"/>
    <property type="project" value="InterPro"/>
</dbReference>
<dbReference type="PROSITE" id="PS01124">
    <property type="entry name" value="HTH_ARAC_FAMILY_2"/>
    <property type="match status" value="1"/>
</dbReference>
<dbReference type="PANTHER" id="PTHR46796">
    <property type="entry name" value="HTH-TYPE TRANSCRIPTIONAL ACTIVATOR RHAS-RELATED"/>
    <property type="match status" value="1"/>
</dbReference>
<organism evidence="5 6">
    <name type="scientific">Yinghuangia soli</name>
    <dbReference type="NCBI Taxonomy" id="2908204"/>
    <lineage>
        <taxon>Bacteria</taxon>
        <taxon>Bacillati</taxon>
        <taxon>Actinomycetota</taxon>
        <taxon>Actinomycetes</taxon>
        <taxon>Kitasatosporales</taxon>
        <taxon>Streptomycetaceae</taxon>
        <taxon>Yinghuangia</taxon>
    </lineage>
</organism>
<dbReference type="InterPro" id="IPR050204">
    <property type="entry name" value="AraC_XylS_family_regulators"/>
</dbReference>
<dbReference type="PRINTS" id="PR00032">
    <property type="entry name" value="HTHARAC"/>
</dbReference>
<reference evidence="5" key="1">
    <citation type="submission" date="2022-01" db="EMBL/GenBank/DDBJ databases">
        <title>Genome-Based Taxonomic Classification of the Phylum Actinobacteria.</title>
        <authorList>
            <person name="Gao Y."/>
        </authorList>
    </citation>
    <scope>NUCLEOTIDE SEQUENCE</scope>
    <source>
        <strain evidence="5">KLBMP 8922</strain>
    </source>
</reference>
<dbReference type="InterPro" id="IPR009057">
    <property type="entry name" value="Homeodomain-like_sf"/>
</dbReference>
<dbReference type="InterPro" id="IPR035418">
    <property type="entry name" value="AraC-bd_2"/>
</dbReference>
<dbReference type="GO" id="GO:0043565">
    <property type="term" value="F:sequence-specific DNA binding"/>
    <property type="evidence" value="ECO:0007669"/>
    <property type="project" value="InterPro"/>
</dbReference>
<comment type="caution">
    <text evidence="5">The sequence shown here is derived from an EMBL/GenBank/DDBJ whole genome shotgun (WGS) entry which is preliminary data.</text>
</comment>
<proteinExistence type="predicted"/>
<dbReference type="SUPFAM" id="SSF46689">
    <property type="entry name" value="Homeodomain-like"/>
    <property type="match status" value="1"/>
</dbReference>
<protein>
    <submittedName>
        <fullName evidence="5">Helix-turn-helix domain-containing protein</fullName>
    </submittedName>
</protein>
<dbReference type="Pfam" id="PF12833">
    <property type="entry name" value="HTH_18"/>
    <property type="match status" value="1"/>
</dbReference>